<dbReference type="EMBL" id="LS992241">
    <property type="protein sequence ID" value="SYX81954.1"/>
    <property type="molecule type" value="Genomic_DNA"/>
</dbReference>
<protein>
    <submittedName>
        <fullName evidence="1">Uncharacterized protein</fullName>
    </submittedName>
</protein>
<proteinExistence type="predicted"/>
<sequence length="48" mass="5691">MDRHDSNHDFGLFDLDAFFSPGITQVMRYPGHAYTWTKHKLVPYFMIS</sequence>
<reference evidence="2" key="1">
    <citation type="submission" date="2018-08" db="EMBL/GenBank/DDBJ databases">
        <authorList>
            <person name="Chevrot R."/>
        </authorList>
    </citation>
    <scope>NUCLEOTIDE SEQUENCE [LARGE SCALE GENOMIC DNA]</scope>
</reference>
<gene>
    <name evidence="1" type="ORF">PBLR_10373</name>
</gene>
<dbReference type="Proteomes" id="UP000304148">
    <property type="component" value="Chromosome"/>
</dbReference>
<name>A0A383R5Z6_PAEAL</name>
<evidence type="ECO:0000313" key="1">
    <source>
        <dbReference type="EMBL" id="SYX81954.1"/>
    </source>
</evidence>
<organism evidence="1 2">
    <name type="scientific">Paenibacillus alvei</name>
    <name type="common">Bacillus alvei</name>
    <dbReference type="NCBI Taxonomy" id="44250"/>
    <lineage>
        <taxon>Bacteria</taxon>
        <taxon>Bacillati</taxon>
        <taxon>Bacillota</taxon>
        <taxon>Bacilli</taxon>
        <taxon>Bacillales</taxon>
        <taxon>Paenibacillaceae</taxon>
        <taxon>Paenibacillus</taxon>
    </lineage>
</organism>
<accession>A0A383R5Z6</accession>
<dbReference type="AlphaFoldDB" id="A0A383R5Z6"/>
<evidence type="ECO:0000313" key="2">
    <source>
        <dbReference type="Proteomes" id="UP000304148"/>
    </source>
</evidence>